<comment type="caution">
    <text evidence="1">The sequence shown here is derived from an EMBL/GenBank/DDBJ whole genome shotgun (WGS) entry which is preliminary data.</text>
</comment>
<organism evidence="1 2">
    <name type="scientific">Candolleomyces eurysporus</name>
    <dbReference type="NCBI Taxonomy" id="2828524"/>
    <lineage>
        <taxon>Eukaryota</taxon>
        <taxon>Fungi</taxon>
        <taxon>Dikarya</taxon>
        <taxon>Basidiomycota</taxon>
        <taxon>Agaricomycotina</taxon>
        <taxon>Agaricomycetes</taxon>
        <taxon>Agaricomycetidae</taxon>
        <taxon>Agaricales</taxon>
        <taxon>Agaricineae</taxon>
        <taxon>Psathyrellaceae</taxon>
        <taxon>Candolleomyces</taxon>
    </lineage>
</organism>
<keyword evidence="2" id="KW-1185">Reference proteome</keyword>
<dbReference type="GO" id="GO:0006506">
    <property type="term" value="P:GPI anchor biosynthetic process"/>
    <property type="evidence" value="ECO:0007669"/>
    <property type="project" value="InterPro"/>
</dbReference>
<dbReference type="PANTHER" id="PTHR21329:SF3">
    <property type="entry name" value="PHOSPHATIDYLINOSITOL N-ACETYLGLUCOSAMINYLTRANSFERASE SUBUNIT Q"/>
    <property type="match status" value="1"/>
</dbReference>
<evidence type="ECO:0000313" key="1">
    <source>
        <dbReference type="EMBL" id="KAJ2924017.1"/>
    </source>
</evidence>
<dbReference type="Proteomes" id="UP001140091">
    <property type="component" value="Unassembled WGS sequence"/>
</dbReference>
<dbReference type="EMBL" id="JANBPK010001255">
    <property type="protein sequence ID" value="KAJ2924017.1"/>
    <property type="molecule type" value="Genomic_DNA"/>
</dbReference>
<evidence type="ECO:0000313" key="2">
    <source>
        <dbReference type="Proteomes" id="UP001140091"/>
    </source>
</evidence>
<dbReference type="PANTHER" id="PTHR21329">
    <property type="entry name" value="PHOSPHATIDYLINOSITOL N-ACETYLGLUCOSAMINYLTRANSFERASE SUBUNIT Q-RELATED"/>
    <property type="match status" value="1"/>
</dbReference>
<protein>
    <submittedName>
        <fullName evidence="1">Uncharacterized protein</fullName>
    </submittedName>
</protein>
<sequence length="288" mass="32634">MPPTTTIIWPLDDDDDGQGICYGWASSTRLCVAGKFDNNISFESAQDRLRGLPPGPHSPPTILDIPPDRSACNIVYYERYPSESLRFYDMPNDSPVSSDGIDRSLISQLNLAHQIHSLVNGKPVRFHKPTAAVLLRLPFVSNVLPHSAFSKQLRTRASQVDSLLHGINDLSSEQTARKMPEYARQYTEFFNELWLILNDITLGYAFGTFLCENNLYLSSLLTPAFETVFLENLEEVLIWLDSWPAGLKLNTELSRFYSRTFISLVHYWGGLSNSVFWSSLHLFIVLLV</sequence>
<proteinExistence type="predicted"/>
<dbReference type="Pfam" id="PF05024">
    <property type="entry name" value="Gpi1"/>
    <property type="match status" value="1"/>
</dbReference>
<dbReference type="GO" id="GO:0016020">
    <property type="term" value="C:membrane"/>
    <property type="evidence" value="ECO:0007669"/>
    <property type="project" value="InterPro"/>
</dbReference>
<reference evidence="1" key="1">
    <citation type="submission" date="2022-06" db="EMBL/GenBank/DDBJ databases">
        <title>Genome Sequence of Candolleomyces eurysporus.</title>
        <authorList>
            <person name="Buettner E."/>
        </authorList>
    </citation>
    <scope>NUCLEOTIDE SEQUENCE</scope>
    <source>
        <strain evidence="1">VTCC 930004</strain>
    </source>
</reference>
<name>A0A9W8IWI1_9AGAR</name>
<accession>A0A9W8IWI1</accession>
<dbReference type="AlphaFoldDB" id="A0A9W8IWI1"/>
<dbReference type="InterPro" id="IPR007720">
    <property type="entry name" value="PigQ/GPI1"/>
</dbReference>
<feature type="non-terminal residue" evidence="1">
    <location>
        <position position="1"/>
    </location>
</feature>
<gene>
    <name evidence="1" type="ORF">H1R20_g13067</name>
</gene>
<dbReference type="GO" id="GO:0005783">
    <property type="term" value="C:endoplasmic reticulum"/>
    <property type="evidence" value="ECO:0007669"/>
    <property type="project" value="TreeGrafter"/>
</dbReference>
<dbReference type="OrthoDB" id="70250at2759"/>